<dbReference type="Proteomes" id="UP001596494">
    <property type="component" value="Unassembled WGS sequence"/>
</dbReference>
<dbReference type="SUPFAM" id="SSF48498">
    <property type="entry name" value="Tetracyclin repressor-like, C-terminal domain"/>
    <property type="match status" value="1"/>
</dbReference>
<dbReference type="PROSITE" id="PS50977">
    <property type="entry name" value="HTH_TETR_2"/>
    <property type="match status" value="1"/>
</dbReference>
<dbReference type="Gene3D" id="1.10.10.60">
    <property type="entry name" value="Homeodomain-like"/>
    <property type="match status" value="1"/>
</dbReference>
<dbReference type="Pfam" id="PF00440">
    <property type="entry name" value="TetR_N"/>
    <property type="match status" value="1"/>
</dbReference>
<name>A0ABW2K5Z6_9BACI</name>
<dbReference type="InterPro" id="IPR023772">
    <property type="entry name" value="DNA-bd_HTH_TetR-type_CS"/>
</dbReference>
<dbReference type="InterPro" id="IPR009057">
    <property type="entry name" value="Homeodomain-like_sf"/>
</dbReference>
<dbReference type="InterPro" id="IPR036271">
    <property type="entry name" value="Tet_transcr_reg_TetR-rel_C_sf"/>
</dbReference>
<dbReference type="RefSeq" id="WP_289216549.1">
    <property type="nucleotide sequence ID" value="NZ_JAPVRC010000007.1"/>
</dbReference>
<gene>
    <name evidence="5" type="ORF">ACFQMN_12695</name>
</gene>
<evidence type="ECO:0000313" key="6">
    <source>
        <dbReference type="Proteomes" id="UP001596494"/>
    </source>
</evidence>
<dbReference type="PRINTS" id="PR00455">
    <property type="entry name" value="HTHTETR"/>
</dbReference>
<organism evidence="5 6">
    <name type="scientific">Halobacillus campisalis</name>
    <dbReference type="NCBI Taxonomy" id="435909"/>
    <lineage>
        <taxon>Bacteria</taxon>
        <taxon>Bacillati</taxon>
        <taxon>Bacillota</taxon>
        <taxon>Bacilli</taxon>
        <taxon>Bacillales</taxon>
        <taxon>Bacillaceae</taxon>
        <taxon>Halobacillus</taxon>
    </lineage>
</organism>
<evidence type="ECO:0000256" key="3">
    <source>
        <dbReference type="PROSITE-ProRule" id="PRU00335"/>
    </source>
</evidence>
<accession>A0ABW2K5Z6</accession>
<feature type="DNA-binding region" description="H-T-H motif" evidence="3">
    <location>
        <begin position="22"/>
        <end position="41"/>
    </location>
</feature>
<keyword evidence="2 3" id="KW-0238">DNA-binding</keyword>
<protein>
    <submittedName>
        <fullName evidence="5">TetR/AcrR family transcriptional regulator</fullName>
    </submittedName>
</protein>
<dbReference type="PANTHER" id="PTHR43479">
    <property type="entry name" value="ACREF/ENVCD OPERON REPRESSOR-RELATED"/>
    <property type="match status" value="1"/>
</dbReference>
<reference evidence="6" key="1">
    <citation type="journal article" date="2019" name="Int. J. Syst. Evol. Microbiol.">
        <title>The Global Catalogue of Microorganisms (GCM) 10K type strain sequencing project: providing services to taxonomists for standard genome sequencing and annotation.</title>
        <authorList>
            <consortium name="The Broad Institute Genomics Platform"/>
            <consortium name="The Broad Institute Genome Sequencing Center for Infectious Disease"/>
            <person name="Wu L."/>
            <person name="Ma J."/>
        </authorList>
    </citation>
    <scope>NUCLEOTIDE SEQUENCE [LARGE SCALE GENOMIC DNA]</scope>
    <source>
        <strain evidence="6">CCUG 73951</strain>
    </source>
</reference>
<keyword evidence="6" id="KW-1185">Reference proteome</keyword>
<dbReference type="InterPro" id="IPR001647">
    <property type="entry name" value="HTH_TetR"/>
</dbReference>
<comment type="caution">
    <text evidence="5">The sequence shown here is derived from an EMBL/GenBank/DDBJ whole genome shotgun (WGS) entry which is preliminary data.</text>
</comment>
<evidence type="ECO:0000313" key="5">
    <source>
        <dbReference type="EMBL" id="MFC7321737.1"/>
    </source>
</evidence>
<evidence type="ECO:0000259" key="4">
    <source>
        <dbReference type="PROSITE" id="PS50977"/>
    </source>
</evidence>
<dbReference type="InterPro" id="IPR041490">
    <property type="entry name" value="KstR2_TetR_C"/>
</dbReference>
<dbReference type="EMBL" id="JBHTBY010000011">
    <property type="protein sequence ID" value="MFC7321737.1"/>
    <property type="molecule type" value="Genomic_DNA"/>
</dbReference>
<dbReference type="SUPFAM" id="SSF46689">
    <property type="entry name" value="Homeodomain-like"/>
    <property type="match status" value="1"/>
</dbReference>
<sequence>MRQKLIHSGIHLFDRKGFTETSIEDITNELQVTKGTFYYYFKSKQELLRDIHLGYIEFLLKTQEEILNDPSKDSRAKLRATIFMLIHSIQNQKKSARIFFREMRNLAPEYLEQNMEKRDLFRKNVQQIVEEGIREGYFQENLNADMITRGILGVTNWSYYWFHPEGEVSDEQLTDIYLEMILNGINKKE</sequence>
<dbReference type="PANTHER" id="PTHR43479:SF11">
    <property type="entry name" value="ACREF_ENVCD OPERON REPRESSOR-RELATED"/>
    <property type="match status" value="1"/>
</dbReference>
<dbReference type="Gene3D" id="1.10.357.10">
    <property type="entry name" value="Tetracycline Repressor, domain 2"/>
    <property type="match status" value="1"/>
</dbReference>
<dbReference type="Pfam" id="PF17932">
    <property type="entry name" value="TetR_C_24"/>
    <property type="match status" value="1"/>
</dbReference>
<evidence type="ECO:0000256" key="1">
    <source>
        <dbReference type="ARBA" id="ARBA00022491"/>
    </source>
</evidence>
<evidence type="ECO:0000256" key="2">
    <source>
        <dbReference type="ARBA" id="ARBA00023125"/>
    </source>
</evidence>
<keyword evidence="1" id="KW-0678">Repressor</keyword>
<dbReference type="InterPro" id="IPR050624">
    <property type="entry name" value="HTH-type_Tx_Regulator"/>
</dbReference>
<feature type="domain" description="HTH tetR-type" evidence="4">
    <location>
        <begin position="1"/>
        <end position="59"/>
    </location>
</feature>
<proteinExistence type="predicted"/>
<dbReference type="PROSITE" id="PS01081">
    <property type="entry name" value="HTH_TETR_1"/>
    <property type="match status" value="1"/>
</dbReference>